<dbReference type="GO" id="GO:0016887">
    <property type="term" value="F:ATP hydrolysis activity"/>
    <property type="evidence" value="ECO:0007669"/>
    <property type="project" value="InterPro"/>
</dbReference>
<evidence type="ECO:0000256" key="9">
    <source>
        <dbReference type="PROSITE-ProRule" id="PRU01213"/>
    </source>
</evidence>
<reference evidence="12 13" key="1">
    <citation type="submission" date="2017-07" db="EMBL/GenBank/DDBJ databases">
        <title>Thauera sp. KNDSS-Mac4 genome sequence and assembly.</title>
        <authorList>
            <person name="Mayilraj S."/>
        </authorList>
    </citation>
    <scope>NUCLEOTIDE SEQUENCE [LARGE SCALE GENOMIC DNA]</scope>
    <source>
        <strain evidence="12 13">KNDSS-Mac4</strain>
    </source>
</reference>
<evidence type="ECO:0000256" key="5">
    <source>
        <dbReference type="ARBA" id="ARBA00022741"/>
    </source>
</evidence>
<keyword evidence="2" id="KW-1003">Cell membrane</keyword>
<dbReference type="PROSITE" id="PS50893">
    <property type="entry name" value="ABC_TRANSPORTER_2"/>
    <property type="match status" value="1"/>
</dbReference>
<organism evidence="12 13">
    <name type="scientific">Thauera propionica</name>
    <dbReference type="NCBI Taxonomy" id="2019431"/>
    <lineage>
        <taxon>Bacteria</taxon>
        <taxon>Pseudomonadati</taxon>
        <taxon>Pseudomonadota</taxon>
        <taxon>Betaproteobacteria</taxon>
        <taxon>Rhodocyclales</taxon>
        <taxon>Zoogloeaceae</taxon>
        <taxon>Thauera</taxon>
    </lineage>
</organism>
<dbReference type="SUPFAM" id="SSF50331">
    <property type="entry name" value="MOP-like"/>
    <property type="match status" value="1"/>
</dbReference>
<evidence type="ECO:0000259" key="11">
    <source>
        <dbReference type="PROSITE" id="PS51866"/>
    </source>
</evidence>
<keyword evidence="1" id="KW-0813">Transport</keyword>
<dbReference type="PANTHER" id="PTHR43514:SF10">
    <property type="entry name" value="MOLYBDENUM IMPORT ATP-BINDING PROTEIN MODC 2"/>
    <property type="match status" value="1"/>
</dbReference>
<dbReference type="RefSeq" id="WP_094267441.1">
    <property type="nucleotide sequence ID" value="NZ_NOIH01000003.1"/>
</dbReference>
<dbReference type="InterPro" id="IPR003439">
    <property type="entry name" value="ABC_transporter-like_ATP-bd"/>
</dbReference>
<sequence>MPPTDGPRQDAPGARQGIRIRLEVAFADFRLDVDLDLPGRGVTALFGHSGSGKTTLLRCVAGLEPAARGVLTVNGECWQDSARGLFVPPHRRQLGYVFQEASLFPHLSVRRNLEFGLRRIPAAARKVSLAQATALLGIDHLLERMPDRLSGGERQRVGMARALLTSPRILLMDEPLAALDARRKQEILPYLERLHDELDIPVLYVSHAAEEVVRLADHVVMLGEGRVMAAGELRATMARLDLPTAFTEDAGVVVEGRVAEHDDHYHLTRLDFPGGAVWVSRQVAELGRMLRFRVHARDVSLADHQVEGTSIVNLLPVVIDEIVGADTAAHVLVKMDAGGTPLVARITRRSSEQLVLRPGRRMWAQIKSVALLG</sequence>
<evidence type="ECO:0000256" key="7">
    <source>
        <dbReference type="ARBA" id="ARBA00022967"/>
    </source>
</evidence>
<dbReference type="PANTHER" id="PTHR43514">
    <property type="entry name" value="ABC TRANSPORTER I FAMILY MEMBER 10"/>
    <property type="match status" value="1"/>
</dbReference>
<keyword evidence="3 9" id="KW-0500">Molybdenum</keyword>
<comment type="caution">
    <text evidence="12">The sequence shown here is derived from an EMBL/GenBank/DDBJ whole genome shotgun (WGS) entry which is preliminary data.</text>
</comment>
<evidence type="ECO:0000313" key="12">
    <source>
        <dbReference type="EMBL" id="OYD55631.1"/>
    </source>
</evidence>
<dbReference type="PROSITE" id="PS51866">
    <property type="entry name" value="MOP"/>
    <property type="match status" value="1"/>
</dbReference>
<evidence type="ECO:0000259" key="10">
    <source>
        <dbReference type="PROSITE" id="PS50893"/>
    </source>
</evidence>
<dbReference type="Proteomes" id="UP000215181">
    <property type="component" value="Unassembled WGS sequence"/>
</dbReference>
<evidence type="ECO:0000313" key="13">
    <source>
        <dbReference type="Proteomes" id="UP000215181"/>
    </source>
</evidence>
<keyword evidence="4" id="KW-0997">Cell inner membrane</keyword>
<evidence type="ECO:0000256" key="2">
    <source>
        <dbReference type="ARBA" id="ARBA00022475"/>
    </source>
</evidence>
<evidence type="ECO:0000256" key="8">
    <source>
        <dbReference type="ARBA" id="ARBA00023136"/>
    </source>
</evidence>
<keyword evidence="5" id="KW-0547">Nucleotide-binding</keyword>
<dbReference type="Pfam" id="PF00005">
    <property type="entry name" value="ABC_tran"/>
    <property type="match status" value="1"/>
</dbReference>
<evidence type="ECO:0000256" key="3">
    <source>
        <dbReference type="ARBA" id="ARBA00022505"/>
    </source>
</evidence>
<dbReference type="InterPro" id="IPR003593">
    <property type="entry name" value="AAA+_ATPase"/>
</dbReference>
<dbReference type="GO" id="GO:0005524">
    <property type="term" value="F:ATP binding"/>
    <property type="evidence" value="ECO:0007669"/>
    <property type="project" value="UniProtKB-KW"/>
</dbReference>
<dbReference type="PROSITE" id="PS00211">
    <property type="entry name" value="ABC_TRANSPORTER_1"/>
    <property type="match status" value="1"/>
</dbReference>
<dbReference type="InterPro" id="IPR004606">
    <property type="entry name" value="Mop_domain"/>
</dbReference>
<keyword evidence="6 12" id="KW-0067">ATP-binding</keyword>
<name>A0A235F302_9RHOO</name>
<dbReference type="InterPro" id="IPR005116">
    <property type="entry name" value="Transp-assoc_OB_typ1"/>
</dbReference>
<dbReference type="Gene3D" id="2.40.50.100">
    <property type="match status" value="1"/>
</dbReference>
<dbReference type="EMBL" id="NOIH01000003">
    <property type="protein sequence ID" value="OYD55631.1"/>
    <property type="molecule type" value="Genomic_DNA"/>
</dbReference>
<dbReference type="InterPro" id="IPR017871">
    <property type="entry name" value="ABC_transporter-like_CS"/>
</dbReference>
<feature type="domain" description="ABC transporter" evidence="10">
    <location>
        <begin position="15"/>
        <end position="249"/>
    </location>
</feature>
<keyword evidence="7" id="KW-1278">Translocase</keyword>
<dbReference type="InterPro" id="IPR011868">
    <property type="entry name" value="ModC_ABC_ATP-bd"/>
</dbReference>
<dbReference type="GO" id="GO:0016020">
    <property type="term" value="C:membrane"/>
    <property type="evidence" value="ECO:0007669"/>
    <property type="project" value="InterPro"/>
</dbReference>
<dbReference type="Pfam" id="PF03459">
    <property type="entry name" value="TOBE"/>
    <property type="match status" value="1"/>
</dbReference>
<dbReference type="SUPFAM" id="SSF52540">
    <property type="entry name" value="P-loop containing nucleoside triphosphate hydrolases"/>
    <property type="match status" value="1"/>
</dbReference>
<accession>A0A235F302</accession>
<protein>
    <submittedName>
        <fullName evidence="12">Molybdenum ABC transporter ATP-binding protein</fullName>
    </submittedName>
</protein>
<dbReference type="SMART" id="SM00382">
    <property type="entry name" value="AAA"/>
    <property type="match status" value="1"/>
</dbReference>
<keyword evidence="13" id="KW-1185">Reference proteome</keyword>
<dbReference type="AlphaFoldDB" id="A0A235F302"/>
<proteinExistence type="predicted"/>
<dbReference type="InterPro" id="IPR050334">
    <property type="entry name" value="Molybdenum_import_ModC"/>
</dbReference>
<gene>
    <name evidence="12" type="primary">modC</name>
    <name evidence="12" type="ORF">CGK74_03945</name>
</gene>
<dbReference type="Gene3D" id="3.40.50.300">
    <property type="entry name" value="P-loop containing nucleotide triphosphate hydrolases"/>
    <property type="match status" value="1"/>
</dbReference>
<evidence type="ECO:0000256" key="4">
    <source>
        <dbReference type="ARBA" id="ARBA00022519"/>
    </source>
</evidence>
<dbReference type="InterPro" id="IPR008995">
    <property type="entry name" value="Mo/tungstate-bd_C_term_dom"/>
</dbReference>
<evidence type="ECO:0000256" key="1">
    <source>
        <dbReference type="ARBA" id="ARBA00022448"/>
    </source>
</evidence>
<dbReference type="GO" id="GO:0015098">
    <property type="term" value="F:molybdate ion transmembrane transporter activity"/>
    <property type="evidence" value="ECO:0007669"/>
    <property type="project" value="InterPro"/>
</dbReference>
<keyword evidence="8" id="KW-0472">Membrane</keyword>
<dbReference type="GO" id="GO:0140359">
    <property type="term" value="F:ABC-type transporter activity"/>
    <property type="evidence" value="ECO:0007669"/>
    <property type="project" value="InterPro"/>
</dbReference>
<dbReference type="InterPro" id="IPR027417">
    <property type="entry name" value="P-loop_NTPase"/>
</dbReference>
<dbReference type="NCBIfam" id="TIGR02142">
    <property type="entry name" value="modC_ABC"/>
    <property type="match status" value="1"/>
</dbReference>
<feature type="domain" description="Mop" evidence="11">
    <location>
        <begin position="308"/>
        <end position="373"/>
    </location>
</feature>
<evidence type="ECO:0000256" key="6">
    <source>
        <dbReference type="ARBA" id="ARBA00022840"/>
    </source>
</evidence>